<organism evidence="1 2">
    <name type="scientific">Candidatus Methanoperedens nitratireducens</name>
    <dbReference type="NCBI Taxonomy" id="1392998"/>
    <lineage>
        <taxon>Archaea</taxon>
        <taxon>Methanobacteriati</taxon>
        <taxon>Methanobacteriota</taxon>
        <taxon>Stenosarchaea group</taxon>
        <taxon>Methanomicrobia</taxon>
        <taxon>Methanosarcinales</taxon>
        <taxon>ANME-2 cluster</taxon>
        <taxon>Candidatus Methanoperedentaceae</taxon>
        <taxon>Candidatus Methanoperedens</taxon>
    </lineage>
</organism>
<dbReference type="EMBL" id="LKCM01000386">
    <property type="protein sequence ID" value="KPQ41286.1"/>
    <property type="molecule type" value="Genomic_DNA"/>
</dbReference>
<dbReference type="InterPro" id="IPR013321">
    <property type="entry name" value="Arc_rbn_hlx_hlx"/>
</dbReference>
<accession>A0A0P7ZCS9</accession>
<dbReference type="AlphaFoldDB" id="A0A0P7ZCS9"/>
<dbReference type="GO" id="GO:0006355">
    <property type="term" value="P:regulation of DNA-templated transcription"/>
    <property type="evidence" value="ECO:0007669"/>
    <property type="project" value="InterPro"/>
</dbReference>
<protein>
    <submittedName>
        <fullName evidence="1">Uncharacterized protein</fullName>
    </submittedName>
</protein>
<proteinExistence type="predicted"/>
<dbReference type="Proteomes" id="UP000050360">
    <property type="component" value="Unassembled WGS sequence"/>
</dbReference>
<name>A0A0P7ZCS9_9EURY</name>
<reference evidence="1 2" key="1">
    <citation type="submission" date="2015-09" db="EMBL/GenBank/DDBJ databases">
        <title>A metagenomics-based metabolic model of nitrate-dependent anaerobic oxidation of methane by Methanoperedens-like archaea.</title>
        <authorList>
            <person name="Arshad A."/>
            <person name="Speth D.R."/>
            <person name="De Graaf R.M."/>
            <person name="Op Den Camp H.J."/>
            <person name="Jetten M.S."/>
            <person name="Welte C.U."/>
        </authorList>
    </citation>
    <scope>NUCLEOTIDE SEQUENCE [LARGE SCALE GENOMIC DNA]</scope>
</reference>
<evidence type="ECO:0000313" key="2">
    <source>
        <dbReference type="Proteomes" id="UP000050360"/>
    </source>
</evidence>
<comment type="caution">
    <text evidence="1">The sequence shown here is derived from an EMBL/GenBank/DDBJ whole genome shotgun (WGS) entry which is preliminary data.</text>
</comment>
<dbReference type="Gene3D" id="1.10.1220.10">
    <property type="entry name" value="Met repressor-like"/>
    <property type="match status" value="1"/>
</dbReference>
<evidence type="ECO:0000313" key="1">
    <source>
        <dbReference type="EMBL" id="KPQ41286.1"/>
    </source>
</evidence>
<gene>
    <name evidence="1" type="ORF">MPEBLZ_04168</name>
</gene>
<sequence>MKNKSSFIAETIREWFEREDKDNLIKELSEGYKVRKKEETEISLEWDTTSEDGIN</sequence>